<dbReference type="OMA" id="WEGHTRC"/>
<evidence type="ECO:0000313" key="5">
    <source>
        <dbReference type="Proteomes" id="UP000887568"/>
    </source>
</evidence>
<proteinExistence type="predicted"/>
<name>A0A913ZNE5_PATMI</name>
<dbReference type="GeneID" id="119725277"/>
<dbReference type="GO" id="GO:0085020">
    <property type="term" value="P:protein K6-linked ubiquitination"/>
    <property type="evidence" value="ECO:0007669"/>
    <property type="project" value="TreeGrafter"/>
</dbReference>
<accession>A0A913ZNE5</accession>
<evidence type="ECO:0000313" key="4">
    <source>
        <dbReference type="EnsemblMetazoa" id="XP_038052571.1"/>
    </source>
</evidence>
<organism evidence="4 5">
    <name type="scientific">Patiria miniata</name>
    <name type="common">Bat star</name>
    <name type="synonym">Asterina miniata</name>
    <dbReference type="NCBI Taxonomy" id="46514"/>
    <lineage>
        <taxon>Eukaryota</taxon>
        <taxon>Metazoa</taxon>
        <taxon>Echinodermata</taxon>
        <taxon>Eleutherozoa</taxon>
        <taxon>Asterozoa</taxon>
        <taxon>Asteroidea</taxon>
        <taxon>Valvatacea</taxon>
        <taxon>Valvatida</taxon>
        <taxon>Asterinidae</taxon>
        <taxon>Patiria</taxon>
    </lineage>
</organism>
<sequence length="116" mass="13006">MSRLQWACQNGDMEQLTKLIEEDGEDVNQVLSQGRRPLHIAADYGQTEVIRKLTENGADVNAVDKNNISVLLAAIFEGHTQCVDYLLQKGAKKDGKFNGESYIELAEKNEIKELLK</sequence>
<dbReference type="SUPFAM" id="SSF48403">
    <property type="entry name" value="Ankyrin repeat"/>
    <property type="match status" value="1"/>
</dbReference>
<dbReference type="GO" id="GO:0070531">
    <property type="term" value="C:BRCA1-A complex"/>
    <property type="evidence" value="ECO:0007669"/>
    <property type="project" value="TreeGrafter"/>
</dbReference>
<dbReference type="PROSITE" id="PS50088">
    <property type="entry name" value="ANK_REPEAT"/>
    <property type="match status" value="1"/>
</dbReference>
<protein>
    <recommendedName>
        <fullName evidence="6">Myotrophin</fullName>
    </recommendedName>
</protein>
<reference evidence="4" key="1">
    <citation type="submission" date="2022-11" db="UniProtKB">
        <authorList>
            <consortium name="EnsemblMetazoa"/>
        </authorList>
    </citation>
    <scope>IDENTIFICATION</scope>
</reference>
<keyword evidence="5" id="KW-1185">Reference proteome</keyword>
<evidence type="ECO:0008006" key="6">
    <source>
        <dbReference type="Google" id="ProtNLM"/>
    </source>
</evidence>
<dbReference type="PANTHER" id="PTHR24171">
    <property type="entry name" value="ANKYRIN REPEAT DOMAIN-CONTAINING PROTEIN 39-RELATED"/>
    <property type="match status" value="1"/>
</dbReference>
<keyword evidence="1" id="KW-0677">Repeat</keyword>
<dbReference type="InterPro" id="IPR002110">
    <property type="entry name" value="Ankyrin_rpt"/>
</dbReference>
<dbReference type="GO" id="GO:0031436">
    <property type="term" value="C:BRCA1-BARD1 complex"/>
    <property type="evidence" value="ECO:0007669"/>
    <property type="project" value="TreeGrafter"/>
</dbReference>
<dbReference type="SMART" id="SM00248">
    <property type="entry name" value="ANK"/>
    <property type="match status" value="3"/>
</dbReference>
<dbReference type="PRINTS" id="PR01415">
    <property type="entry name" value="ANKYRIN"/>
</dbReference>
<dbReference type="OrthoDB" id="426293at2759"/>
<dbReference type="EnsemblMetazoa" id="XM_038196643.1">
    <property type="protein sequence ID" value="XP_038052571.1"/>
    <property type="gene ID" value="LOC119725277"/>
</dbReference>
<keyword evidence="2 3" id="KW-0040">ANK repeat</keyword>
<dbReference type="PROSITE" id="PS50297">
    <property type="entry name" value="ANK_REP_REGION"/>
    <property type="match status" value="1"/>
</dbReference>
<dbReference type="PANTHER" id="PTHR24171:SF8">
    <property type="entry name" value="BRCA1-ASSOCIATED RING DOMAIN PROTEIN 1"/>
    <property type="match status" value="1"/>
</dbReference>
<evidence type="ECO:0000256" key="1">
    <source>
        <dbReference type="ARBA" id="ARBA00022737"/>
    </source>
</evidence>
<dbReference type="AlphaFoldDB" id="A0A913ZNE5"/>
<evidence type="ECO:0000256" key="3">
    <source>
        <dbReference type="PROSITE-ProRule" id="PRU00023"/>
    </source>
</evidence>
<dbReference type="Proteomes" id="UP000887568">
    <property type="component" value="Unplaced"/>
</dbReference>
<dbReference type="GO" id="GO:0004842">
    <property type="term" value="F:ubiquitin-protein transferase activity"/>
    <property type="evidence" value="ECO:0007669"/>
    <property type="project" value="TreeGrafter"/>
</dbReference>
<dbReference type="RefSeq" id="XP_038052571.1">
    <property type="nucleotide sequence ID" value="XM_038196643.1"/>
</dbReference>
<dbReference type="Gene3D" id="1.25.40.20">
    <property type="entry name" value="Ankyrin repeat-containing domain"/>
    <property type="match status" value="1"/>
</dbReference>
<dbReference type="Pfam" id="PF12796">
    <property type="entry name" value="Ank_2"/>
    <property type="match status" value="1"/>
</dbReference>
<feature type="repeat" description="ANK" evidence="3">
    <location>
        <begin position="33"/>
        <end position="65"/>
    </location>
</feature>
<evidence type="ECO:0000256" key="2">
    <source>
        <dbReference type="ARBA" id="ARBA00023043"/>
    </source>
</evidence>
<dbReference type="InterPro" id="IPR036770">
    <property type="entry name" value="Ankyrin_rpt-contain_sf"/>
</dbReference>